<keyword evidence="5 6" id="KW-0472">Membrane</keyword>
<feature type="transmembrane region" description="Helical" evidence="6">
    <location>
        <begin position="386"/>
        <end position="414"/>
    </location>
</feature>
<dbReference type="RefSeq" id="XP_013773994.1">
    <property type="nucleotide sequence ID" value="XM_013918540.2"/>
</dbReference>
<evidence type="ECO:0000256" key="3">
    <source>
        <dbReference type="ARBA" id="ARBA00022692"/>
    </source>
</evidence>
<name>A0ABM1B3E5_LIMPO</name>
<dbReference type="InterPro" id="IPR010291">
    <property type="entry name" value="Ion_channel_UNC-93"/>
</dbReference>
<keyword evidence="4 6" id="KW-1133">Transmembrane helix</keyword>
<dbReference type="Gene3D" id="1.20.1250.20">
    <property type="entry name" value="MFS general substrate transporter like domains"/>
    <property type="match status" value="2"/>
</dbReference>
<evidence type="ECO:0000313" key="7">
    <source>
        <dbReference type="Proteomes" id="UP000694941"/>
    </source>
</evidence>
<dbReference type="InterPro" id="IPR051951">
    <property type="entry name" value="UNC-93_regulatory"/>
</dbReference>
<comment type="subcellular location">
    <subcellularLocation>
        <location evidence="1">Membrane</location>
        <topology evidence="1">Multi-pass membrane protein</topology>
    </subcellularLocation>
</comment>
<feature type="transmembrane region" description="Helical" evidence="6">
    <location>
        <begin position="360"/>
        <end position="380"/>
    </location>
</feature>
<feature type="transmembrane region" description="Helical" evidence="6">
    <location>
        <begin position="86"/>
        <end position="103"/>
    </location>
</feature>
<evidence type="ECO:0000313" key="8">
    <source>
        <dbReference type="RefSeq" id="XP_013773994.1"/>
    </source>
</evidence>
<feature type="transmembrane region" description="Helical" evidence="6">
    <location>
        <begin position="242"/>
        <end position="264"/>
    </location>
</feature>
<sequence>MADDGYNNITFVMSERETEETPQSNGTPVVNLSTEKYVPVSKGRLIKNLIVICFGFLFLFTTFQALANLQSTLNSEEGVGVASQSVIYGALILSSMFLPSFLIKKFGCKRTIVLAILCYVPFITANFYPHWGTLIPGGFILGLGAAPLWSAKCTYLNEIGIKYAEIVHTAEDTIIVRFFGIFFMFFQSSQVWGNLISYYVLRPENETSFQVNSQDFNSLLCGSNFCNQIESELFKQPEDWKVYMLIGIYLASALCGAILTGLFLDPLERESVYFEKKLTGVRLLLATLKHLKNPRQLLLIPLTVYSGLEQAFFLSDYTKAYIACSWGIHRIGFVLICFGVVNAVFSLLSGPLVKIFTRLPIFITGTLANLGVTITLLYWQPNPDQTVVLLVLAGVWGLGDAIWQTQINALYGVLFKSDEEATFSNYRLWESIGFSMAFAYSTYLCIDIKIYILLGFLATGMLGYLIIDIRMMCYYKGTFSIDR</sequence>
<feature type="transmembrane region" description="Helical" evidence="6">
    <location>
        <begin position="110"/>
        <end position="128"/>
    </location>
</feature>
<evidence type="ECO:0000256" key="5">
    <source>
        <dbReference type="ARBA" id="ARBA00023136"/>
    </source>
</evidence>
<dbReference type="Pfam" id="PF05978">
    <property type="entry name" value="UNC-93"/>
    <property type="match status" value="1"/>
</dbReference>
<dbReference type="GeneID" id="106458974"/>
<organism evidence="7 8">
    <name type="scientific">Limulus polyphemus</name>
    <name type="common">Atlantic horseshoe crab</name>
    <dbReference type="NCBI Taxonomy" id="6850"/>
    <lineage>
        <taxon>Eukaryota</taxon>
        <taxon>Metazoa</taxon>
        <taxon>Ecdysozoa</taxon>
        <taxon>Arthropoda</taxon>
        <taxon>Chelicerata</taxon>
        <taxon>Merostomata</taxon>
        <taxon>Xiphosura</taxon>
        <taxon>Limulidae</taxon>
        <taxon>Limulus</taxon>
    </lineage>
</organism>
<protein>
    <submittedName>
        <fullName evidence="8">Protein unc-93 homolog A-like</fullName>
    </submittedName>
</protein>
<feature type="transmembrane region" description="Helical" evidence="6">
    <location>
        <begin position="174"/>
        <end position="193"/>
    </location>
</feature>
<keyword evidence="7" id="KW-1185">Reference proteome</keyword>
<evidence type="ECO:0000256" key="2">
    <source>
        <dbReference type="ARBA" id="ARBA00009172"/>
    </source>
</evidence>
<dbReference type="PANTHER" id="PTHR19444">
    <property type="entry name" value="UNC-93 RELATED"/>
    <property type="match status" value="1"/>
</dbReference>
<feature type="transmembrane region" description="Helical" evidence="6">
    <location>
        <begin position="450"/>
        <end position="467"/>
    </location>
</feature>
<evidence type="ECO:0000256" key="4">
    <source>
        <dbReference type="ARBA" id="ARBA00022989"/>
    </source>
</evidence>
<dbReference type="SUPFAM" id="SSF103473">
    <property type="entry name" value="MFS general substrate transporter"/>
    <property type="match status" value="1"/>
</dbReference>
<feature type="transmembrane region" description="Helical" evidence="6">
    <location>
        <begin position="327"/>
        <end position="348"/>
    </location>
</feature>
<dbReference type="CDD" id="cd17406">
    <property type="entry name" value="MFS_unc93A_like"/>
    <property type="match status" value="1"/>
</dbReference>
<dbReference type="Proteomes" id="UP000694941">
    <property type="component" value="Unplaced"/>
</dbReference>
<evidence type="ECO:0000256" key="6">
    <source>
        <dbReference type="SAM" id="Phobius"/>
    </source>
</evidence>
<keyword evidence="3 6" id="KW-0812">Transmembrane</keyword>
<reference evidence="8" key="1">
    <citation type="submission" date="2025-08" db="UniProtKB">
        <authorList>
            <consortium name="RefSeq"/>
        </authorList>
    </citation>
    <scope>IDENTIFICATION</scope>
    <source>
        <tissue evidence="8">Muscle</tissue>
    </source>
</reference>
<evidence type="ECO:0000256" key="1">
    <source>
        <dbReference type="ARBA" id="ARBA00004141"/>
    </source>
</evidence>
<accession>A0ABM1B3E5</accession>
<feature type="transmembrane region" description="Helical" evidence="6">
    <location>
        <begin position="45"/>
        <end position="66"/>
    </location>
</feature>
<gene>
    <name evidence="8" type="primary">LOC106458974</name>
</gene>
<proteinExistence type="inferred from homology"/>
<comment type="similarity">
    <text evidence="2">Belongs to the unc-93 family.</text>
</comment>
<dbReference type="InterPro" id="IPR036259">
    <property type="entry name" value="MFS_trans_sf"/>
</dbReference>
<feature type="transmembrane region" description="Helical" evidence="6">
    <location>
        <begin position="134"/>
        <end position="153"/>
    </location>
</feature>
<dbReference type="PANTHER" id="PTHR19444:SF13">
    <property type="entry name" value="PROTEIN UNC-93 HOMOLOG A"/>
    <property type="match status" value="1"/>
</dbReference>